<dbReference type="Pfam" id="PF18735">
    <property type="entry name" value="HEPN_RiboL-PSP"/>
    <property type="match status" value="1"/>
</dbReference>
<evidence type="ECO:0000313" key="2">
    <source>
        <dbReference type="EMBL" id="MBB3231131.1"/>
    </source>
</evidence>
<gene>
    <name evidence="2" type="ORF">FHR97_001983</name>
</gene>
<dbReference type="Proteomes" id="UP000518892">
    <property type="component" value="Unassembled WGS sequence"/>
</dbReference>
<reference evidence="2 3" key="1">
    <citation type="submission" date="2020-08" db="EMBL/GenBank/DDBJ databases">
        <title>Genomic Encyclopedia of Type Strains, Phase III (KMG-III): the genomes of soil and plant-associated and newly described type strains.</title>
        <authorList>
            <person name="Whitman W."/>
        </authorList>
    </citation>
    <scope>NUCLEOTIDE SEQUENCE [LARGE SCALE GENOMIC DNA]</scope>
    <source>
        <strain evidence="2 3">CECT 7744</strain>
    </source>
</reference>
<dbReference type="RefSeq" id="WP_183383610.1">
    <property type="nucleotide sequence ID" value="NZ_JACHXR010000004.1"/>
</dbReference>
<evidence type="ECO:0000313" key="3">
    <source>
        <dbReference type="Proteomes" id="UP000518892"/>
    </source>
</evidence>
<proteinExistence type="predicted"/>
<comment type="caution">
    <text evidence="2">The sequence shown here is derived from an EMBL/GenBank/DDBJ whole genome shotgun (WGS) entry which is preliminary data.</text>
</comment>
<sequence>MPSSSLQQFIWNLEDVERLQQAHDELNPDGRGRRALGHITRSGLVMLCAAWELYFEDVIKESTDVVVSECEDPSVLPVSVKKKLVKEANSGKDELSALALCNDGWGAVLKSAAEREVARLNTPKSEQLGVLAQHYLGVENISAAWSIGPDGINEIVSARGEVAHRGRDAEYIPIGTLDWYKNRIYYTVVETDDYISCHLKKMLSLQRKPWRARRLPEVDL</sequence>
<keyword evidence="3" id="KW-1185">Reference proteome</keyword>
<dbReference type="AlphaFoldDB" id="A0A7W5HL33"/>
<dbReference type="EMBL" id="JACHXR010000004">
    <property type="protein sequence ID" value="MBB3231131.1"/>
    <property type="molecule type" value="Genomic_DNA"/>
</dbReference>
<dbReference type="InterPro" id="IPR041519">
    <property type="entry name" value="HEPN_RiboL-PSP"/>
</dbReference>
<evidence type="ECO:0000259" key="1">
    <source>
        <dbReference type="Pfam" id="PF18735"/>
    </source>
</evidence>
<accession>A0A7W5HL33</accession>
<name>A0A7W5HL33_9GAMM</name>
<protein>
    <recommendedName>
        <fullName evidence="1">RiboL-PSP-HEPN domain-containing protein</fullName>
    </recommendedName>
</protein>
<organism evidence="2 3">
    <name type="scientific">Halomonas stenophila</name>
    <dbReference type="NCBI Taxonomy" id="795312"/>
    <lineage>
        <taxon>Bacteria</taxon>
        <taxon>Pseudomonadati</taxon>
        <taxon>Pseudomonadota</taxon>
        <taxon>Gammaproteobacteria</taxon>
        <taxon>Oceanospirillales</taxon>
        <taxon>Halomonadaceae</taxon>
        <taxon>Halomonas</taxon>
    </lineage>
</organism>
<feature type="domain" description="RiboL-PSP-HEPN" evidence="1">
    <location>
        <begin position="9"/>
        <end position="194"/>
    </location>
</feature>